<evidence type="ECO:0000256" key="1">
    <source>
        <dbReference type="ARBA" id="ARBA00023015"/>
    </source>
</evidence>
<dbReference type="GO" id="GO:0000976">
    <property type="term" value="F:transcription cis-regulatory region binding"/>
    <property type="evidence" value="ECO:0007669"/>
    <property type="project" value="TreeGrafter"/>
</dbReference>
<evidence type="ECO:0000256" key="3">
    <source>
        <dbReference type="ARBA" id="ARBA00023163"/>
    </source>
</evidence>
<dbReference type="PANTHER" id="PTHR30055">
    <property type="entry name" value="HTH-TYPE TRANSCRIPTIONAL REGULATOR RUTR"/>
    <property type="match status" value="1"/>
</dbReference>
<protein>
    <submittedName>
        <fullName evidence="6">TetR family transcriptional regulator</fullName>
    </submittedName>
</protein>
<feature type="DNA-binding region" description="H-T-H motif" evidence="4">
    <location>
        <begin position="32"/>
        <end position="51"/>
    </location>
</feature>
<keyword evidence="3" id="KW-0804">Transcription</keyword>
<keyword evidence="7" id="KW-1185">Reference proteome</keyword>
<accession>A0A1S1QCQ1</accession>
<dbReference type="Gene3D" id="1.10.357.10">
    <property type="entry name" value="Tetracycline Repressor, domain 2"/>
    <property type="match status" value="1"/>
</dbReference>
<comment type="caution">
    <text evidence="6">The sequence shown here is derived from an EMBL/GenBank/DDBJ whole genome shotgun (WGS) entry which is preliminary data.</text>
</comment>
<dbReference type="SUPFAM" id="SSF48498">
    <property type="entry name" value="Tetracyclin repressor-like, C-terminal domain"/>
    <property type="match status" value="1"/>
</dbReference>
<dbReference type="AlphaFoldDB" id="A0A1S1QCQ1"/>
<dbReference type="Proteomes" id="UP000179627">
    <property type="component" value="Unassembled WGS sequence"/>
</dbReference>
<dbReference type="PANTHER" id="PTHR30055:SF148">
    <property type="entry name" value="TETR-FAMILY TRANSCRIPTIONAL REGULATOR"/>
    <property type="match status" value="1"/>
</dbReference>
<dbReference type="Pfam" id="PF16859">
    <property type="entry name" value="TetR_C_11"/>
    <property type="match status" value="1"/>
</dbReference>
<feature type="domain" description="HTH tetR-type" evidence="5">
    <location>
        <begin position="9"/>
        <end position="69"/>
    </location>
</feature>
<dbReference type="PROSITE" id="PS50977">
    <property type="entry name" value="HTH_TETR_2"/>
    <property type="match status" value="1"/>
</dbReference>
<dbReference type="Gene3D" id="1.10.10.60">
    <property type="entry name" value="Homeodomain-like"/>
    <property type="match status" value="1"/>
</dbReference>
<dbReference type="InterPro" id="IPR036271">
    <property type="entry name" value="Tet_transcr_reg_TetR-rel_C_sf"/>
</dbReference>
<dbReference type="SUPFAM" id="SSF46689">
    <property type="entry name" value="Homeodomain-like"/>
    <property type="match status" value="1"/>
</dbReference>
<dbReference type="Pfam" id="PF00440">
    <property type="entry name" value="TetR_N"/>
    <property type="match status" value="1"/>
</dbReference>
<organism evidence="6 7">
    <name type="scientific">Parafrankia colletiae</name>
    <dbReference type="NCBI Taxonomy" id="573497"/>
    <lineage>
        <taxon>Bacteria</taxon>
        <taxon>Bacillati</taxon>
        <taxon>Actinomycetota</taxon>
        <taxon>Actinomycetes</taxon>
        <taxon>Frankiales</taxon>
        <taxon>Frankiaceae</taxon>
        <taxon>Parafrankia</taxon>
    </lineage>
</organism>
<gene>
    <name evidence="6" type="ORF">CC117_26485</name>
</gene>
<sequence length="190" mass="20802">MAATRRRGAELESAIREAVLAEVAEHGYAGTTYEGVAARAGTGKPVLYRRWPTKAEMVLAAKVDDFVLPRAPDTGSLEKDLKALLHELRSMVEVVGRETMLRLLADLEPPSMGIMRSLLLTRGIEATAPVIERAWARGELPDIDLPPRLLSLPLDLARHEFILAGELPDDVIDAIVEEVLLPAMRHGRSA</sequence>
<evidence type="ECO:0000313" key="6">
    <source>
        <dbReference type="EMBL" id="OHV31417.1"/>
    </source>
</evidence>
<proteinExistence type="predicted"/>
<dbReference type="EMBL" id="MBLM01000145">
    <property type="protein sequence ID" value="OHV31417.1"/>
    <property type="molecule type" value="Genomic_DNA"/>
</dbReference>
<evidence type="ECO:0000256" key="2">
    <source>
        <dbReference type="ARBA" id="ARBA00023125"/>
    </source>
</evidence>
<keyword evidence="1" id="KW-0805">Transcription regulation</keyword>
<dbReference type="InterPro" id="IPR009057">
    <property type="entry name" value="Homeodomain-like_sf"/>
</dbReference>
<evidence type="ECO:0000256" key="4">
    <source>
        <dbReference type="PROSITE-ProRule" id="PRU00335"/>
    </source>
</evidence>
<name>A0A1S1QCQ1_9ACTN</name>
<keyword evidence="2 4" id="KW-0238">DNA-binding</keyword>
<dbReference type="RefSeq" id="WP_071088563.1">
    <property type="nucleotide sequence ID" value="NZ_MBLM01000145.1"/>
</dbReference>
<dbReference type="InterPro" id="IPR050109">
    <property type="entry name" value="HTH-type_TetR-like_transc_reg"/>
</dbReference>
<evidence type="ECO:0000313" key="7">
    <source>
        <dbReference type="Proteomes" id="UP000179627"/>
    </source>
</evidence>
<reference evidence="7" key="1">
    <citation type="submission" date="2016-07" db="EMBL/GenBank/DDBJ databases">
        <title>Sequence Frankia sp. strain CcI1.17.</title>
        <authorList>
            <person name="Ghodhbane-Gtari F."/>
            <person name="Swanson E."/>
            <person name="Gueddou A."/>
            <person name="Morris K."/>
            <person name="Hezbri K."/>
            <person name="Ktari A."/>
            <person name="Nouioui I."/>
            <person name="Abebe-Akele F."/>
            <person name="Simpson S."/>
            <person name="Thomas K."/>
            <person name="Gtari M."/>
            <person name="Tisa L.S."/>
            <person name="Hurst S."/>
        </authorList>
    </citation>
    <scope>NUCLEOTIDE SEQUENCE [LARGE SCALE GENOMIC DNA]</scope>
    <source>
        <strain evidence="7">Cc1.17</strain>
    </source>
</reference>
<dbReference type="GO" id="GO:0003700">
    <property type="term" value="F:DNA-binding transcription factor activity"/>
    <property type="evidence" value="ECO:0007669"/>
    <property type="project" value="TreeGrafter"/>
</dbReference>
<dbReference type="InterPro" id="IPR001647">
    <property type="entry name" value="HTH_TetR"/>
</dbReference>
<evidence type="ECO:0000259" key="5">
    <source>
        <dbReference type="PROSITE" id="PS50977"/>
    </source>
</evidence>
<dbReference type="InterPro" id="IPR011075">
    <property type="entry name" value="TetR_C"/>
</dbReference>